<dbReference type="InterPro" id="IPR014001">
    <property type="entry name" value="Helicase_ATP-bd"/>
</dbReference>
<dbReference type="InterPro" id="IPR040980">
    <property type="entry name" value="SWI2_SNF2"/>
</dbReference>
<dbReference type="Pfam" id="PF22679">
    <property type="entry name" value="T1R_D3-like"/>
    <property type="match status" value="1"/>
</dbReference>
<dbReference type="Pfam" id="PF04313">
    <property type="entry name" value="HSDR_N"/>
    <property type="match status" value="1"/>
</dbReference>
<keyword evidence="3" id="KW-1185">Reference proteome</keyword>
<feature type="domain" description="Helicase ATP-binding" evidence="1">
    <location>
        <begin position="285"/>
        <end position="518"/>
    </location>
</feature>
<dbReference type="GO" id="GO:0009035">
    <property type="term" value="F:type I site-specific deoxyribonuclease activity"/>
    <property type="evidence" value="ECO:0007669"/>
    <property type="project" value="UniProtKB-EC"/>
</dbReference>
<dbReference type="Gene3D" id="3.90.1570.50">
    <property type="match status" value="1"/>
</dbReference>
<evidence type="ECO:0000313" key="3">
    <source>
        <dbReference type="Proteomes" id="UP001519331"/>
    </source>
</evidence>
<evidence type="ECO:0000313" key="2">
    <source>
        <dbReference type="EMBL" id="MBP2318528.1"/>
    </source>
</evidence>
<dbReference type="Pfam" id="PF18766">
    <property type="entry name" value="SWI2_SNF2"/>
    <property type="match status" value="1"/>
</dbReference>
<proteinExistence type="predicted"/>
<organism evidence="2 3">
    <name type="scientific">Nesterenkonia lacusekhoensis</name>
    <dbReference type="NCBI Taxonomy" id="150832"/>
    <lineage>
        <taxon>Bacteria</taxon>
        <taxon>Bacillati</taxon>
        <taxon>Actinomycetota</taxon>
        <taxon>Actinomycetes</taxon>
        <taxon>Micrococcales</taxon>
        <taxon>Micrococcaceae</taxon>
        <taxon>Nesterenkonia</taxon>
    </lineage>
</organism>
<dbReference type="EC" id="3.1.21.3" evidence="2"/>
<dbReference type="EMBL" id="JAGINX010000001">
    <property type="protein sequence ID" value="MBP2318528.1"/>
    <property type="molecule type" value="Genomic_DNA"/>
</dbReference>
<name>A0ABS4T250_9MICC</name>
<dbReference type="SUPFAM" id="SSF52540">
    <property type="entry name" value="P-loop containing nucleoside triphosphate hydrolases"/>
    <property type="match status" value="1"/>
</dbReference>
<dbReference type="InterPro" id="IPR027417">
    <property type="entry name" value="P-loop_NTPase"/>
</dbReference>
<dbReference type="Gene3D" id="3.40.50.300">
    <property type="entry name" value="P-loop containing nucleotide triphosphate hydrolases"/>
    <property type="match status" value="2"/>
</dbReference>
<reference evidence="2 3" key="1">
    <citation type="submission" date="2021-03" db="EMBL/GenBank/DDBJ databases">
        <title>Sequencing the genomes of 1000 actinobacteria strains.</title>
        <authorList>
            <person name="Klenk H.-P."/>
        </authorList>
    </citation>
    <scope>NUCLEOTIDE SEQUENCE [LARGE SCALE GENOMIC DNA]</scope>
    <source>
        <strain evidence="2 3">DSM 12544</strain>
    </source>
</reference>
<dbReference type="Proteomes" id="UP001519331">
    <property type="component" value="Unassembled WGS sequence"/>
</dbReference>
<dbReference type="InterPro" id="IPR055180">
    <property type="entry name" value="HsdR_RecA-like_helicase_dom_2"/>
</dbReference>
<protein>
    <submittedName>
        <fullName evidence="2">Type I restriction enzyme R subunit</fullName>
        <ecNumber evidence="2">3.1.21.3</ecNumber>
    </submittedName>
</protein>
<sequence length="1038" mass="116515">MSQIHHEDTFQREIADYLEAHGWLVSANSTGYDKERALFPEDLLGWLADSDPANYGRIVPTGGDGAAREKGQNRILDRVAKTLALSEDQGGGTLSVLRNGVTVPGARRFQLMQPPVSTDLNPDATQRFAQNRLRVVREVVYSTRHSNRIDLVLFLNGIPVATVETKTTFSQSLKEVKKQYRKDRHPAGEPLLTPFRGALVHFGLTDENIVMTTALQGEDTFFLPFDRGHDNGAGNAPIPGKHRTSYFWEEILERDTWLNLISKFIYVNHENRADPLTGKVETRRQIRFPRYHQWRAVTRLTEAATTEGPGHKYLIQHSAGSGKTDSIAWTAHRLADLQTADGNKVFDSVIVISDRQVLDRQLQDAVDQLTNASGKFQPIVSGSEGSKTAQLLEAFAAGVPIVGLTLQTFPHALQKMREEGGALSGKRFAVIADEAHSSQSGAAANALKELLYNNEEAAGDGLDEGGADQDALNAMAARVDEDKRISYFAFTATPKAKTLEVFGRRPSEGEEPKPFDLYSMKQAIQEDFILDVLKNYTSYAVAARIARRSDSGGEEIDIRRSTRAIIGTVELHPTNVASKVHEIIEHFTRVVQPELGGRAKAMVVTSSRAAAVRYHRAFQRAVADRNLNLKSLVAFSGEVDDPDVEPIAGGDAPQVTETSENPELLGRDLADVFRQRDQHVLIVANKYQTGFDEPLLVGMYVDKKLSGISAVQTLSRLNRQAKGKEKTFIVDFIEENSARVQAAFQEYYEDASLVQESDPDLVADLMIKLENERIFTRAEVDRFWEAWRDPKGQKTAHAQINSAIGPAVDRYQHRWRQAVETFQSTEDNSELETLKEFRQTLGQYAKTYDFFSQILHYGDEFYEKLAAYAEKLQRKLTVFTEDDTDPDWVDLDDIVLTHYKLEKIRQEDLSAAGGGEGLRGVTEAGIARVNRDDRGSWEEILEKVNKYFGGLDITDEDKVSEMEFLVEKAAEDERLKRQRQTNTRVDFGHSPTLRTVAEDTIWRYESNKSQIVEKLRSMTPAQQAEFFMDMGLYERLAS</sequence>
<dbReference type="RefSeq" id="WP_210048910.1">
    <property type="nucleotide sequence ID" value="NZ_JAGINX010000001.1"/>
</dbReference>
<dbReference type="PANTHER" id="PTHR42927:SF1">
    <property type="entry name" value="HELICASE SUPERFAMILY 1 AND 2 DOMAIN-CONTAINING PROTEIN"/>
    <property type="match status" value="1"/>
</dbReference>
<comment type="caution">
    <text evidence="2">The sequence shown here is derived from an EMBL/GenBank/DDBJ whole genome shotgun (WGS) entry which is preliminary data.</text>
</comment>
<dbReference type="PANTHER" id="PTHR42927">
    <property type="entry name" value="HELICASE SUPERFAMILY 1 AND 2 DOMAIN-CONTAINING PROTEIN"/>
    <property type="match status" value="1"/>
</dbReference>
<dbReference type="InterPro" id="IPR007409">
    <property type="entry name" value="Restrct_endonuc_type1_HsdR_N"/>
</dbReference>
<keyword evidence="2" id="KW-0378">Hydrolase</keyword>
<gene>
    <name evidence="2" type="ORF">JOF45_001547</name>
</gene>
<dbReference type="SMART" id="SM00487">
    <property type="entry name" value="DEXDc"/>
    <property type="match status" value="1"/>
</dbReference>
<evidence type="ECO:0000259" key="1">
    <source>
        <dbReference type="SMART" id="SM00487"/>
    </source>
</evidence>
<accession>A0ABS4T250</accession>